<dbReference type="SUPFAM" id="SSF88659">
    <property type="entry name" value="Sigma3 and sigma4 domains of RNA polymerase sigma factors"/>
    <property type="match status" value="1"/>
</dbReference>
<evidence type="ECO:0000313" key="2">
    <source>
        <dbReference type="Proteomes" id="UP000298021"/>
    </source>
</evidence>
<dbReference type="EMBL" id="RKLY01000021">
    <property type="protein sequence ID" value="TGD22573.1"/>
    <property type="molecule type" value="Genomic_DNA"/>
</dbReference>
<protein>
    <submittedName>
        <fullName evidence="1">Sigma-70 family RNA polymerase sigma factor</fullName>
    </submittedName>
</protein>
<dbReference type="Proteomes" id="UP000298021">
    <property type="component" value="Unassembled WGS sequence"/>
</dbReference>
<name>A0A4Z0JL77_9LACO</name>
<comment type="caution">
    <text evidence="1">The sequence shown here is derived from an EMBL/GenBank/DDBJ whole genome shotgun (WGS) entry which is preliminary data.</text>
</comment>
<sequence>MEIEITQGFEDALKNQKLIHGVLKRVHIYPTRFDYEDYFQEALIIYAQTYLKYRQKNQDLEKFKPYVFQKLVWRMTDLLRQEKSYYDFNKLDEFDFKSVPQGVILESLEFINLTELNRLEREILQEHFINGTSLLKIARQEKCTSRNLRYHRDKLLQKLRRMKAE</sequence>
<accession>A0A4Z0JL77</accession>
<organism evidence="1 2">
    <name type="scientific">Companilactobacillus suantsaicola</name>
    <dbReference type="NCBI Taxonomy" id="2487723"/>
    <lineage>
        <taxon>Bacteria</taxon>
        <taxon>Bacillati</taxon>
        <taxon>Bacillota</taxon>
        <taxon>Bacilli</taxon>
        <taxon>Lactobacillales</taxon>
        <taxon>Lactobacillaceae</taxon>
        <taxon>Companilactobacillus</taxon>
    </lineage>
</organism>
<keyword evidence="2" id="KW-1185">Reference proteome</keyword>
<dbReference type="AlphaFoldDB" id="A0A4Z0JL77"/>
<gene>
    <name evidence="1" type="ORF">EGT49_08645</name>
</gene>
<proteinExistence type="predicted"/>
<dbReference type="InterPro" id="IPR013324">
    <property type="entry name" value="RNA_pol_sigma_r3/r4-like"/>
</dbReference>
<dbReference type="OrthoDB" id="2248780at2"/>
<reference evidence="1 2" key="1">
    <citation type="submission" date="2018-10" db="EMBL/GenBank/DDBJ databases">
        <title>Lactobacillus sp. R7 and Lactobacillus sp. R19 isolated from fermented mustard green product of Taiwan.</title>
        <authorList>
            <person name="Lin S.-T."/>
        </authorList>
    </citation>
    <scope>NUCLEOTIDE SEQUENCE [LARGE SCALE GENOMIC DNA]</scope>
    <source>
        <strain evidence="1 2">BCRC 81127</strain>
    </source>
</reference>
<dbReference type="RefSeq" id="WP_135373462.1">
    <property type="nucleotide sequence ID" value="NZ_RKLY01000021.1"/>
</dbReference>
<evidence type="ECO:0000313" key="1">
    <source>
        <dbReference type="EMBL" id="TGD22573.1"/>
    </source>
</evidence>